<keyword evidence="3" id="KW-1185">Reference proteome</keyword>
<dbReference type="PANTHER" id="PTHR10622:SF10">
    <property type="entry name" value="HET DOMAIN-CONTAINING PROTEIN"/>
    <property type="match status" value="1"/>
</dbReference>
<evidence type="ECO:0000313" key="2">
    <source>
        <dbReference type="EMBL" id="KIK45142.1"/>
    </source>
</evidence>
<evidence type="ECO:0000313" key="3">
    <source>
        <dbReference type="Proteomes" id="UP000054485"/>
    </source>
</evidence>
<dbReference type="InterPro" id="IPR011990">
    <property type="entry name" value="TPR-like_helical_dom_sf"/>
</dbReference>
<dbReference type="PANTHER" id="PTHR10622">
    <property type="entry name" value="HET DOMAIN-CONTAINING PROTEIN"/>
    <property type="match status" value="1"/>
</dbReference>
<reference evidence="3" key="2">
    <citation type="submission" date="2015-01" db="EMBL/GenBank/DDBJ databases">
        <title>Evolutionary Origins and Diversification of the Mycorrhizal Mutualists.</title>
        <authorList>
            <consortium name="DOE Joint Genome Institute"/>
            <consortium name="Mycorrhizal Genomics Consortium"/>
            <person name="Kohler A."/>
            <person name="Kuo A."/>
            <person name="Nagy L.G."/>
            <person name="Floudas D."/>
            <person name="Copeland A."/>
            <person name="Barry K.W."/>
            <person name="Cichocki N."/>
            <person name="Veneault-Fourrey C."/>
            <person name="LaButti K."/>
            <person name="Lindquist E.A."/>
            <person name="Lipzen A."/>
            <person name="Lundell T."/>
            <person name="Morin E."/>
            <person name="Murat C."/>
            <person name="Riley R."/>
            <person name="Ohm R."/>
            <person name="Sun H."/>
            <person name="Tunlid A."/>
            <person name="Henrissat B."/>
            <person name="Grigoriev I.V."/>
            <person name="Hibbett D.S."/>
            <person name="Martin F."/>
        </authorList>
    </citation>
    <scope>NUCLEOTIDE SEQUENCE [LARGE SCALE GENOMIC DNA]</scope>
    <source>
        <strain evidence="3">UH-Slu-Lm8-n1</strain>
    </source>
</reference>
<dbReference type="EMBL" id="KN835178">
    <property type="protein sequence ID" value="KIK45142.1"/>
    <property type="molecule type" value="Genomic_DNA"/>
</dbReference>
<dbReference type="InterPro" id="IPR010730">
    <property type="entry name" value="HET"/>
</dbReference>
<dbReference type="InterPro" id="IPR019734">
    <property type="entry name" value="TPR_rpt"/>
</dbReference>
<sequence>MMSTIDDNTKSGCLEWSSAFKKDCTARCVAKGEEAFAASNYEMAVELYSAAIRLDSSHDSFFARRSTAYLARKHYAEALADADTVIKLSPSSRHGSELKHAALHGAQHLDKKAKETFENMLSKLKLTNAPDPQMRALRQQYSEAEHAIQGVIDAHLEKAPLRLLNVSTGRLCNQGAQRHDFMESKEYSELLYSSMTHTPLQMKPIKKAVAKYFSWVMLSHRWDKEEPTLHDIQGKVVYELKEVVGIEKVQMFCQKTRDMGYRWAWSDTCCIDQKNPAEVQRSVNSMFVWYRQSALTIVYLSDVSPSIKSGALKNSVWTTRGWTVQEFLAPIVILFYHKDWDLYLDDRSPNHKESPTIMEELEHSTGINARALVAFKPGMRGARERLHWASRRITTVPEDIAYSLFGIFGIQLPVLYGEMKQHAMGRLLQEIVARSGDITALDWVGKPSEFNSCLPAEITSYTTPPHKRSALSAKETQKSVSKLQKTVVMESALKLYALLDSLSAPRFANSRLHLPCITFAITEVKQKRDEDQGTHFTYRVKADGLQDLSIITEDKLVQFSPTRPTPQAFLLVSPWNRHDFGLPDFANGAQGVKEQEQDDLDSRSRALKLIVRLGQPFNALLLAQQRGSEYKRIASDHNIIAEVKSTTAVHDMMGVKTLEIL</sequence>
<dbReference type="InParanoid" id="A0A0D0BGB2"/>
<protein>
    <recommendedName>
        <fullName evidence="1">Heterokaryon incompatibility domain-containing protein</fullName>
    </recommendedName>
</protein>
<name>A0A0D0BGB2_9AGAM</name>
<dbReference type="Pfam" id="PF06985">
    <property type="entry name" value="HET"/>
    <property type="match status" value="1"/>
</dbReference>
<evidence type="ECO:0000259" key="1">
    <source>
        <dbReference type="Pfam" id="PF06985"/>
    </source>
</evidence>
<reference evidence="2 3" key="1">
    <citation type="submission" date="2014-04" db="EMBL/GenBank/DDBJ databases">
        <authorList>
            <consortium name="DOE Joint Genome Institute"/>
            <person name="Kuo A."/>
            <person name="Ruytinx J."/>
            <person name="Rineau F."/>
            <person name="Colpaert J."/>
            <person name="Kohler A."/>
            <person name="Nagy L.G."/>
            <person name="Floudas D."/>
            <person name="Copeland A."/>
            <person name="Barry K.W."/>
            <person name="Cichocki N."/>
            <person name="Veneault-Fourrey C."/>
            <person name="LaButti K."/>
            <person name="Lindquist E.A."/>
            <person name="Lipzen A."/>
            <person name="Lundell T."/>
            <person name="Morin E."/>
            <person name="Murat C."/>
            <person name="Sun H."/>
            <person name="Tunlid A."/>
            <person name="Henrissat B."/>
            <person name="Grigoriev I.V."/>
            <person name="Hibbett D.S."/>
            <person name="Martin F."/>
            <person name="Nordberg H.P."/>
            <person name="Cantor M.N."/>
            <person name="Hua S.X."/>
        </authorList>
    </citation>
    <scope>NUCLEOTIDE SEQUENCE [LARGE SCALE GENOMIC DNA]</scope>
    <source>
        <strain evidence="2 3">UH-Slu-Lm8-n1</strain>
    </source>
</reference>
<dbReference type="Proteomes" id="UP000054485">
    <property type="component" value="Unassembled WGS sequence"/>
</dbReference>
<dbReference type="SMART" id="SM00028">
    <property type="entry name" value="TPR"/>
    <property type="match status" value="2"/>
</dbReference>
<dbReference type="AlphaFoldDB" id="A0A0D0BGB2"/>
<gene>
    <name evidence="2" type="ORF">CY34DRAFT_565222</name>
</gene>
<dbReference type="Gene3D" id="1.25.40.10">
    <property type="entry name" value="Tetratricopeptide repeat domain"/>
    <property type="match status" value="1"/>
</dbReference>
<dbReference type="OrthoDB" id="2423701at2759"/>
<dbReference type="SUPFAM" id="SSF48452">
    <property type="entry name" value="TPR-like"/>
    <property type="match status" value="1"/>
</dbReference>
<proteinExistence type="predicted"/>
<feature type="domain" description="Heterokaryon incompatibility" evidence="1">
    <location>
        <begin position="215"/>
        <end position="304"/>
    </location>
</feature>
<dbReference type="STRING" id="930992.A0A0D0BGB2"/>
<organism evidence="2 3">
    <name type="scientific">Suillus luteus UH-Slu-Lm8-n1</name>
    <dbReference type="NCBI Taxonomy" id="930992"/>
    <lineage>
        <taxon>Eukaryota</taxon>
        <taxon>Fungi</taxon>
        <taxon>Dikarya</taxon>
        <taxon>Basidiomycota</taxon>
        <taxon>Agaricomycotina</taxon>
        <taxon>Agaricomycetes</taxon>
        <taxon>Agaricomycetidae</taxon>
        <taxon>Boletales</taxon>
        <taxon>Suillineae</taxon>
        <taxon>Suillaceae</taxon>
        <taxon>Suillus</taxon>
    </lineage>
</organism>
<accession>A0A0D0BGB2</accession>
<dbReference type="HOGENOM" id="CLU_000288_138_6_1"/>